<dbReference type="OrthoDB" id="9127144at2"/>
<feature type="domain" description="N-acetyltransferase" evidence="1">
    <location>
        <begin position="3"/>
        <end position="146"/>
    </location>
</feature>
<evidence type="ECO:0000313" key="4">
    <source>
        <dbReference type="Proteomes" id="UP000190206"/>
    </source>
</evidence>
<comment type="caution">
    <text evidence="3">The sequence shown here is derived from an EMBL/GenBank/DDBJ whole genome shotgun (WGS) entry which is preliminary data.</text>
</comment>
<dbReference type="GO" id="GO:0016747">
    <property type="term" value="F:acyltransferase activity, transferring groups other than amino-acyl groups"/>
    <property type="evidence" value="ECO:0007669"/>
    <property type="project" value="InterPro"/>
</dbReference>
<evidence type="ECO:0000313" key="5">
    <source>
        <dbReference type="Proteomes" id="UP000190256"/>
    </source>
</evidence>
<evidence type="ECO:0000313" key="2">
    <source>
        <dbReference type="EMBL" id="OOO63202.1"/>
    </source>
</evidence>
<dbReference type="InterPro" id="IPR027455">
    <property type="entry name" value="Sper_AcTfrase_N"/>
</dbReference>
<keyword evidence="4" id="KW-1185">Reference proteome</keyword>
<dbReference type="PANTHER" id="PTHR43415">
    <property type="entry name" value="SPERMIDINE N(1)-ACETYLTRANSFERASE"/>
    <property type="match status" value="1"/>
</dbReference>
<dbReference type="RefSeq" id="WP_078022840.1">
    <property type="nucleotide sequence ID" value="NZ_JADPGM010000001.1"/>
</dbReference>
<dbReference type="InterPro" id="IPR000182">
    <property type="entry name" value="GNAT_dom"/>
</dbReference>
<dbReference type="Pfam" id="PF00583">
    <property type="entry name" value="Acetyltransf_1"/>
    <property type="match status" value="1"/>
</dbReference>
<gene>
    <name evidence="2" type="ORF">BS637_02015</name>
    <name evidence="3" type="ORF">BS638_13070</name>
</gene>
<keyword evidence="3" id="KW-0808">Transferase</keyword>
<proteinExistence type="predicted"/>
<dbReference type="AlphaFoldDB" id="A0A1S9I0Y7"/>
<dbReference type="Proteomes" id="UP000190206">
    <property type="component" value="Unassembled WGS sequence"/>
</dbReference>
<dbReference type="PROSITE" id="PS51186">
    <property type="entry name" value="GNAT"/>
    <property type="match status" value="1"/>
</dbReference>
<evidence type="ECO:0000259" key="1">
    <source>
        <dbReference type="PROSITE" id="PS51186"/>
    </source>
</evidence>
<dbReference type="InterPro" id="IPR016181">
    <property type="entry name" value="Acyl_CoA_acyltransferase"/>
</dbReference>
<dbReference type="PANTHER" id="PTHR43415:SF3">
    <property type="entry name" value="GNAT-FAMILY ACETYLTRANSFERASE"/>
    <property type="match status" value="1"/>
</dbReference>
<dbReference type="EMBL" id="MRAD01000002">
    <property type="protein sequence ID" value="OOO63202.1"/>
    <property type="molecule type" value="Genomic_DNA"/>
</dbReference>
<dbReference type="Gene3D" id="1.10.287.900">
    <property type="entry name" value="The crystal structure of the spermine/spermidine acetyltransferase from enterococcus faecali"/>
    <property type="match status" value="1"/>
</dbReference>
<dbReference type="CDD" id="cd04301">
    <property type="entry name" value="NAT_SF"/>
    <property type="match status" value="1"/>
</dbReference>
<evidence type="ECO:0000313" key="3">
    <source>
        <dbReference type="EMBL" id="OOO63885.1"/>
    </source>
</evidence>
<reference evidence="3 5" key="2">
    <citation type="submission" date="2016-12" db="EMBL/GenBank/DDBJ databases">
        <title>Clostridium tepidum sp. nov., a close relative of Clostridium sporogenes and Clostridium botulinum Group I.</title>
        <authorList>
            <person name="Dobritsa A.P."/>
            <person name="Kutumbaka K.K."/>
            <person name="Werner K."/>
            <person name="Wiedmann M."/>
            <person name="Asmus A."/>
            <person name="Samadpour M."/>
        </authorList>
    </citation>
    <scope>NUCLEOTIDE SEQUENCE [LARGE SCALE GENOMIC DNA]</scope>
    <source>
        <strain evidence="3 5">IEH 97212</strain>
    </source>
</reference>
<name>A0A1S9I0Y7_9CLOT</name>
<dbReference type="SUPFAM" id="SSF55729">
    <property type="entry name" value="Acyl-CoA N-acyltransferases (Nat)"/>
    <property type="match status" value="1"/>
</dbReference>
<sequence length="146" mass="17453">MNLHLEEVTSKNWRYVISLKVNENQQNLIESNAYSIVESKFIPQWHPKSIYCNNNLIGFAMYGYFQKENRLWLDRFMIDYRYQNKGYGKASLNLLINTILKEYNCNKIYLSIFKNNIEAMKLYKKFGFEFTGELDENGELIMVLEC</sequence>
<dbReference type="Gene3D" id="3.40.630.30">
    <property type="match status" value="1"/>
</dbReference>
<protein>
    <submittedName>
        <fullName evidence="3">Spermidine acetyltransferase</fullName>
    </submittedName>
</protein>
<dbReference type="STRING" id="1962263.BS637_02015"/>
<accession>A0A1S9I0Y7</accession>
<reference evidence="2 4" key="1">
    <citation type="submission" date="2016-12" db="EMBL/GenBank/DDBJ databases">
        <title>Clostridium tepidum sp. nov., a close relative of Clostridium sporogenes and Clostridium botulinum Group I.</title>
        <authorList>
            <person name="Dobritsa A.P."/>
            <person name="Kutumbaka K."/>
            <person name="Werner K."/>
            <person name="Samadpour M."/>
        </authorList>
    </citation>
    <scope>NUCLEOTIDE SEQUENCE [LARGE SCALE GENOMIC DNA]</scope>
    <source>
        <strain evidence="2 4">PE</strain>
    </source>
</reference>
<dbReference type="Proteomes" id="UP000190256">
    <property type="component" value="Unassembled WGS sequence"/>
</dbReference>
<dbReference type="EMBL" id="MRAE01000053">
    <property type="protein sequence ID" value="OOO63885.1"/>
    <property type="molecule type" value="Genomic_DNA"/>
</dbReference>
<organism evidence="3 5">
    <name type="scientific">Clostridium tepidum</name>
    <dbReference type="NCBI Taxonomy" id="1962263"/>
    <lineage>
        <taxon>Bacteria</taxon>
        <taxon>Bacillati</taxon>
        <taxon>Bacillota</taxon>
        <taxon>Clostridia</taxon>
        <taxon>Eubacteriales</taxon>
        <taxon>Clostridiaceae</taxon>
        <taxon>Clostridium</taxon>
    </lineage>
</organism>